<dbReference type="InterPro" id="IPR013762">
    <property type="entry name" value="Integrase-like_cat_sf"/>
</dbReference>
<evidence type="ECO:0000256" key="4">
    <source>
        <dbReference type="ARBA" id="ARBA00022829"/>
    </source>
</evidence>
<dbReference type="SUPFAM" id="SSF56349">
    <property type="entry name" value="DNA breaking-rejoining enzymes"/>
    <property type="match status" value="1"/>
</dbReference>
<evidence type="ECO:0000256" key="9">
    <source>
        <dbReference type="PROSITE-ProRule" id="PRU01248"/>
    </source>
</evidence>
<keyword evidence="6 9" id="KW-0238">DNA-binding</keyword>
<dbReference type="InterPro" id="IPR004107">
    <property type="entry name" value="Integrase_SAM-like_N"/>
</dbReference>
<evidence type="ECO:0000256" key="6">
    <source>
        <dbReference type="ARBA" id="ARBA00023125"/>
    </source>
</evidence>
<dbReference type="Gene3D" id="1.10.443.10">
    <property type="entry name" value="Intergrase catalytic core"/>
    <property type="match status" value="1"/>
</dbReference>
<dbReference type="Proteomes" id="UP000427769">
    <property type="component" value="Chromosome"/>
</dbReference>
<keyword evidence="5" id="KW-0229">DNA integration</keyword>
<dbReference type="GO" id="GO:0003677">
    <property type="term" value="F:DNA binding"/>
    <property type="evidence" value="ECO:0007669"/>
    <property type="project" value="UniProtKB-UniRule"/>
</dbReference>
<evidence type="ECO:0000313" key="13">
    <source>
        <dbReference type="Proteomes" id="UP000427769"/>
    </source>
</evidence>
<dbReference type="InterPro" id="IPR010998">
    <property type="entry name" value="Integrase_recombinase_N"/>
</dbReference>
<evidence type="ECO:0000259" key="10">
    <source>
        <dbReference type="PROSITE" id="PS51898"/>
    </source>
</evidence>
<dbReference type="GO" id="GO:0051301">
    <property type="term" value="P:cell division"/>
    <property type="evidence" value="ECO:0007669"/>
    <property type="project" value="UniProtKB-KW"/>
</dbReference>
<dbReference type="GO" id="GO:0015074">
    <property type="term" value="P:DNA integration"/>
    <property type="evidence" value="ECO:0007669"/>
    <property type="project" value="UniProtKB-KW"/>
</dbReference>
<evidence type="ECO:0000256" key="5">
    <source>
        <dbReference type="ARBA" id="ARBA00022908"/>
    </source>
</evidence>
<dbReference type="Pfam" id="PF02899">
    <property type="entry name" value="Phage_int_SAM_1"/>
    <property type="match status" value="1"/>
</dbReference>
<dbReference type="PANTHER" id="PTHR30349">
    <property type="entry name" value="PHAGE INTEGRASE-RELATED"/>
    <property type="match status" value="1"/>
</dbReference>
<evidence type="ECO:0000256" key="2">
    <source>
        <dbReference type="ARBA" id="ARBA00022490"/>
    </source>
</evidence>
<dbReference type="KEGG" id="dwd:DSCW_51790"/>
<evidence type="ECO:0000256" key="3">
    <source>
        <dbReference type="ARBA" id="ARBA00022618"/>
    </source>
</evidence>
<dbReference type="PROSITE" id="PS51898">
    <property type="entry name" value="TYR_RECOMBINASE"/>
    <property type="match status" value="1"/>
</dbReference>
<dbReference type="OrthoDB" id="9801717at2"/>
<name>A0A5K7Z6Y0_9BACT</name>
<dbReference type="PANTHER" id="PTHR30349:SF77">
    <property type="entry name" value="TYROSINE RECOMBINASE XERC"/>
    <property type="match status" value="1"/>
</dbReference>
<keyword evidence="4" id="KW-0159">Chromosome partition</keyword>
<protein>
    <submittedName>
        <fullName evidence="12">Tyrosine recombinase XerC</fullName>
    </submittedName>
</protein>
<dbReference type="AlphaFoldDB" id="A0A5K7Z6Y0"/>
<evidence type="ECO:0000259" key="11">
    <source>
        <dbReference type="PROSITE" id="PS51900"/>
    </source>
</evidence>
<keyword evidence="2" id="KW-0963">Cytoplasm</keyword>
<proteinExistence type="predicted"/>
<evidence type="ECO:0000256" key="8">
    <source>
        <dbReference type="ARBA" id="ARBA00023306"/>
    </source>
</evidence>
<dbReference type="InterPro" id="IPR050090">
    <property type="entry name" value="Tyrosine_recombinase_XerCD"/>
</dbReference>
<evidence type="ECO:0000256" key="7">
    <source>
        <dbReference type="ARBA" id="ARBA00023172"/>
    </source>
</evidence>
<keyword evidence="13" id="KW-1185">Reference proteome</keyword>
<dbReference type="EMBL" id="AP021875">
    <property type="protein sequence ID" value="BBO77762.1"/>
    <property type="molecule type" value="Genomic_DNA"/>
</dbReference>
<accession>A0A5K7Z6Y0</accession>
<organism evidence="12 13">
    <name type="scientific">Desulfosarcina widdelii</name>
    <dbReference type="NCBI Taxonomy" id="947919"/>
    <lineage>
        <taxon>Bacteria</taxon>
        <taxon>Pseudomonadati</taxon>
        <taxon>Thermodesulfobacteriota</taxon>
        <taxon>Desulfobacteria</taxon>
        <taxon>Desulfobacterales</taxon>
        <taxon>Desulfosarcinaceae</taxon>
        <taxon>Desulfosarcina</taxon>
    </lineage>
</organism>
<keyword evidence="8" id="KW-0131">Cell cycle</keyword>
<dbReference type="GO" id="GO:0006310">
    <property type="term" value="P:DNA recombination"/>
    <property type="evidence" value="ECO:0007669"/>
    <property type="project" value="UniProtKB-KW"/>
</dbReference>
<dbReference type="GO" id="GO:0007059">
    <property type="term" value="P:chromosome segregation"/>
    <property type="evidence" value="ECO:0007669"/>
    <property type="project" value="UniProtKB-KW"/>
</dbReference>
<dbReference type="InterPro" id="IPR011010">
    <property type="entry name" value="DNA_brk_join_enz"/>
</dbReference>
<gene>
    <name evidence="12" type="primary">xerC_3</name>
    <name evidence="12" type="ORF">DSCW_51790</name>
</gene>
<evidence type="ECO:0000313" key="12">
    <source>
        <dbReference type="EMBL" id="BBO77762.1"/>
    </source>
</evidence>
<dbReference type="InterPro" id="IPR044068">
    <property type="entry name" value="CB"/>
</dbReference>
<keyword evidence="7" id="KW-0233">DNA recombination</keyword>
<feature type="domain" description="Tyr recombinase" evidence="10">
    <location>
        <begin position="129"/>
        <end position="311"/>
    </location>
</feature>
<dbReference type="InterPro" id="IPR002104">
    <property type="entry name" value="Integrase_catalytic"/>
</dbReference>
<sequence>MTNTADSPLRLLPRPEPFEQAVEAFSRKLAAEGRSPNTISAYLRDLKCFAGVLIARHPGVTISQVTPGMMDDALTAPAVLRTVSSTPRSPASLHRFKAAVRSFFTWLEETGQASENPARLVRLGRLPRNPPVFLTEAEKRRLLKELRGRSNVIARRDRVIIELFLGTGIRLQELVDLDIDDVDLDTKHLHVRAKGDVPQVKFLKSKIRSLLRGYLKERRHQGDGECQALFLSNRGTRLSPGQVANRVKHWLTKAGIDKGISPHGLRHTFATHLYAATSDLLVVKRALGHQDISTTEIYTHLVDNALEEAIERL</sequence>
<comment type="subcellular location">
    <subcellularLocation>
        <location evidence="1">Cytoplasm</location>
    </subcellularLocation>
</comment>
<feature type="domain" description="Core-binding (CB)" evidence="11">
    <location>
        <begin position="16"/>
        <end position="108"/>
    </location>
</feature>
<evidence type="ECO:0000256" key="1">
    <source>
        <dbReference type="ARBA" id="ARBA00004496"/>
    </source>
</evidence>
<keyword evidence="3" id="KW-0132">Cell division</keyword>
<dbReference type="PROSITE" id="PS51900">
    <property type="entry name" value="CB"/>
    <property type="match status" value="1"/>
</dbReference>
<dbReference type="Pfam" id="PF00589">
    <property type="entry name" value="Phage_integrase"/>
    <property type="match status" value="1"/>
</dbReference>
<dbReference type="Gene3D" id="1.10.150.130">
    <property type="match status" value="1"/>
</dbReference>
<dbReference type="RefSeq" id="WP_155306476.1">
    <property type="nucleotide sequence ID" value="NZ_AP021875.1"/>
</dbReference>
<dbReference type="GO" id="GO:0005737">
    <property type="term" value="C:cytoplasm"/>
    <property type="evidence" value="ECO:0007669"/>
    <property type="project" value="UniProtKB-SubCell"/>
</dbReference>
<reference evidence="12 13" key="1">
    <citation type="submission" date="2019-11" db="EMBL/GenBank/DDBJ databases">
        <title>Comparative genomics of hydrocarbon-degrading Desulfosarcina strains.</title>
        <authorList>
            <person name="Watanabe M."/>
            <person name="Kojima H."/>
            <person name="Fukui M."/>
        </authorList>
    </citation>
    <scope>NUCLEOTIDE SEQUENCE [LARGE SCALE GENOMIC DNA]</scope>
    <source>
        <strain evidence="12 13">PP31</strain>
    </source>
</reference>